<protein>
    <recommendedName>
        <fullName evidence="4">Interleukin-17 receptor C/E N-terminal domain-containing protein</fullName>
    </recommendedName>
</protein>
<feature type="domain" description="Interleukin-17 receptor C/E N-terminal" evidence="4">
    <location>
        <begin position="117"/>
        <end position="443"/>
    </location>
</feature>
<evidence type="ECO:0000256" key="1">
    <source>
        <dbReference type="ARBA" id="ARBA00022729"/>
    </source>
</evidence>
<dbReference type="EMBL" id="BEZZ01000668">
    <property type="protein sequence ID" value="GCC35135.1"/>
    <property type="molecule type" value="Genomic_DNA"/>
</dbReference>
<reference evidence="5 6" key="1">
    <citation type="journal article" date="2018" name="Nat. Ecol. Evol.">
        <title>Shark genomes provide insights into elasmobranch evolution and the origin of vertebrates.</title>
        <authorList>
            <person name="Hara Y"/>
            <person name="Yamaguchi K"/>
            <person name="Onimaru K"/>
            <person name="Kadota M"/>
            <person name="Koyanagi M"/>
            <person name="Keeley SD"/>
            <person name="Tatsumi K"/>
            <person name="Tanaka K"/>
            <person name="Motone F"/>
            <person name="Kageyama Y"/>
            <person name="Nozu R"/>
            <person name="Adachi N"/>
            <person name="Nishimura O"/>
            <person name="Nakagawa R"/>
            <person name="Tanegashima C"/>
            <person name="Kiyatake I"/>
            <person name="Matsumoto R"/>
            <person name="Murakumo K"/>
            <person name="Nishida K"/>
            <person name="Terakita A"/>
            <person name="Kuratani S"/>
            <person name="Sato K"/>
            <person name="Hyodo S Kuraku.S."/>
        </authorList>
    </citation>
    <scope>NUCLEOTIDE SEQUENCE [LARGE SCALE GENOMIC DNA]</scope>
</reference>
<dbReference type="OMA" id="CSQGLQC"/>
<feature type="chain" id="PRO_5019582020" description="Interleukin-17 receptor C/E N-terminal domain-containing protein" evidence="3">
    <location>
        <begin position="25"/>
        <end position="524"/>
    </location>
</feature>
<dbReference type="PANTHER" id="PTHR15583">
    <property type="entry name" value="INTERLEUKIN-17 RECEPTOR"/>
    <property type="match status" value="1"/>
</dbReference>
<evidence type="ECO:0000259" key="4">
    <source>
        <dbReference type="Pfam" id="PF15037"/>
    </source>
</evidence>
<gene>
    <name evidence="5" type="ORF">chiPu_0013616</name>
</gene>
<keyword evidence="6" id="KW-1185">Reference proteome</keyword>
<accession>A0A401SXL7</accession>
<feature type="transmembrane region" description="Helical" evidence="2">
    <location>
        <begin position="467"/>
        <end position="492"/>
    </location>
</feature>
<keyword evidence="2" id="KW-0472">Membrane</keyword>
<dbReference type="AlphaFoldDB" id="A0A401SXL7"/>
<dbReference type="GO" id="GO:0030368">
    <property type="term" value="F:interleukin-17 receptor activity"/>
    <property type="evidence" value="ECO:0007669"/>
    <property type="project" value="InterPro"/>
</dbReference>
<comment type="caution">
    <text evidence="5">The sequence shown here is derived from an EMBL/GenBank/DDBJ whole genome shotgun (WGS) entry which is preliminary data.</text>
</comment>
<dbReference type="InterPro" id="IPR039465">
    <property type="entry name" value="IL-17_rcpt-like"/>
</dbReference>
<keyword evidence="2" id="KW-0812">Transmembrane</keyword>
<keyword evidence="1 3" id="KW-0732">Signal</keyword>
<keyword evidence="2" id="KW-1133">Transmembrane helix</keyword>
<evidence type="ECO:0000256" key="3">
    <source>
        <dbReference type="SAM" id="SignalP"/>
    </source>
</evidence>
<organism evidence="5 6">
    <name type="scientific">Chiloscyllium punctatum</name>
    <name type="common">Brownbanded bambooshark</name>
    <name type="synonym">Hemiscyllium punctatum</name>
    <dbReference type="NCBI Taxonomy" id="137246"/>
    <lineage>
        <taxon>Eukaryota</taxon>
        <taxon>Metazoa</taxon>
        <taxon>Chordata</taxon>
        <taxon>Craniata</taxon>
        <taxon>Vertebrata</taxon>
        <taxon>Chondrichthyes</taxon>
        <taxon>Elasmobranchii</taxon>
        <taxon>Galeomorphii</taxon>
        <taxon>Galeoidea</taxon>
        <taxon>Orectolobiformes</taxon>
        <taxon>Hemiscylliidae</taxon>
        <taxon>Chiloscyllium</taxon>
    </lineage>
</organism>
<dbReference type="OrthoDB" id="9877324at2759"/>
<sequence length="524" mass="60242">MRTKSGCLSSLLIILSSFISCCPAVENNTKCGLRCSQGLQCISKNLTFNVQHRYCREPPSSLPSKVLEDLKIFAVLKCRKERQCSIHLKAKGALILNEHIRGVEMCSLSMTTFRYQCVIVKFNKHGYKKFIGHPVQIEYDCFSAEMEEYTQVTLKTIPYYCDAFIQQEYQVGDCTDKDIGKSISTCIAGKLDYVIDKKQKSLSVQVSEIVEDLAYHVRLCHKWFICEDVGISALIKVQDSKEVTLPYSRILPCLCIEGWSALPDARRVQLCPFKNYTAELWNGITYDHVSQELAWEQVCPMEVSVNLCWMTRSSDHCIDLQNSFHKRQHKVRYSRVDPNPRLCVKFTTNEGVWVRCPFAFGYSPAWNMTFDEQYSKLQFTFKTLNKAEFKMALCNRSAPHECDPLKELQVTANTVGAYTRVFNLSQEEYDSNFCIQGWRTDVEYSVRIQFCDIMWITELKATGTSSAYTWTVAIFMILVILLTVILVAGYMFCRALHRPYRKVVQHSSQSSKRMSVDIQEASPL</sequence>
<dbReference type="Pfam" id="PF15037">
    <property type="entry name" value="IL17_R_N"/>
    <property type="match status" value="1"/>
</dbReference>
<proteinExistence type="predicted"/>
<dbReference type="Proteomes" id="UP000287033">
    <property type="component" value="Unassembled WGS sequence"/>
</dbReference>
<evidence type="ECO:0000256" key="2">
    <source>
        <dbReference type="SAM" id="Phobius"/>
    </source>
</evidence>
<evidence type="ECO:0000313" key="5">
    <source>
        <dbReference type="EMBL" id="GCC35135.1"/>
    </source>
</evidence>
<feature type="signal peptide" evidence="3">
    <location>
        <begin position="1"/>
        <end position="24"/>
    </location>
</feature>
<name>A0A401SXL7_CHIPU</name>
<dbReference type="PROSITE" id="PS51257">
    <property type="entry name" value="PROKAR_LIPOPROTEIN"/>
    <property type="match status" value="1"/>
</dbReference>
<dbReference type="InterPro" id="IPR027841">
    <property type="entry name" value="IL-17_rcpt_C/E_N"/>
</dbReference>
<dbReference type="PANTHER" id="PTHR15583:SF10">
    <property type="entry name" value="INTERLEUKIN-17 RECEPTOR E-LIKE-RELATED"/>
    <property type="match status" value="1"/>
</dbReference>
<evidence type="ECO:0000313" key="6">
    <source>
        <dbReference type="Proteomes" id="UP000287033"/>
    </source>
</evidence>